<keyword evidence="4" id="KW-0418">Kinase</keyword>
<dbReference type="InterPro" id="IPR036397">
    <property type="entry name" value="RNaseH_sf"/>
</dbReference>
<dbReference type="PRINTS" id="PR01271">
    <property type="entry name" value="HISDACETLASE"/>
</dbReference>
<dbReference type="InterPro" id="IPR037138">
    <property type="entry name" value="His_deacetylse_dom_sf"/>
</dbReference>
<comment type="caution">
    <text evidence="4">The sequence shown here is derived from an EMBL/GenBank/DDBJ whole genome shotgun (WGS) entry which is preliminary data.</text>
</comment>
<proteinExistence type="predicted"/>
<accession>A0A6L2LEJ5</accession>
<dbReference type="InterPro" id="IPR003084">
    <property type="entry name" value="HDAC_I/II"/>
</dbReference>
<evidence type="ECO:0000313" key="4">
    <source>
        <dbReference type="EMBL" id="GEU59337.1"/>
    </source>
</evidence>
<keyword evidence="4" id="KW-0808">Transferase</keyword>
<dbReference type="GO" id="GO:0003676">
    <property type="term" value="F:nucleic acid binding"/>
    <property type="evidence" value="ECO:0007669"/>
    <property type="project" value="InterPro"/>
</dbReference>
<reference evidence="4" key="1">
    <citation type="journal article" date="2019" name="Sci. Rep.">
        <title>Draft genome of Tanacetum cinerariifolium, the natural source of mosquito coil.</title>
        <authorList>
            <person name="Yamashiro T."/>
            <person name="Shiraishi A."/>
            <person name="Satake H."/>
            <person name="Nakayama K."/>
        </authorList>
    </citation>
    <scope>NUCLEOTIDE SEQUENCE</scope>
</reference>
<name>A0A6L2LEJ5_TANCI</name>
<dbReference type="PANTHER" id="PTHR47169:SF2">
    <property type="entry name" value="OS01G0541250 PROTEIN"/>
    <property type="match status" value="1"/>
</dbReference>
<dbReference type="Gene3D" id="3.40.800.20">
    <property type="entry name" value="Histone deacetylase domain"/>
    <property type="match status" value="1"/>
</dbReference>
<evidence type="ECO:0000259" key="3">
    <source>
        <dbReference type="Pfam" id="PF00850"/>
    </source>
</evidence>
<sequence length="245" mass="28416">MKTVIPYTAKPEEMQMFHSKEYMEYLSKFALNMLQYRKNHNELKRFHLLNFDCHVFEGLFEVCETRGFIGAAQMLNRQKMNIVINWASGLHYAKKTYASRFCYVDNIVAGILELLTMYKEIDIFPLTTLEPAKHSSKNRVAETLETKPILSITKDVTSSWLIQKVLPAIIARWPQGHMGPIYIQQDNVKPHIGVDDVEFLQEASRDEFDIRIRFQPPNSPDLNVLDLGFFSCNSISSRARGVRKH</sequence>
<keyword evidence="2" id="KW-0156">Chromatin regulator</keyword>
<dbReference type="GO" id="GO:0004407">
    <property type="term" value="F:histone deacetylase activity"/>
    <property type="evidence" value="ECO:0007669"/>
    <property type="project" value="InterPro"/>
</dbReference>
<keyword evidence="1" id="KW-0678">Repressor</keyword>
<dbReference type="InterPro" id="IPR023801">
    <property type="entry name" value="His_deacetylse_dom"/>
</dbReference>
<dbReference type="SUPFAM" id="SSF52768">
    <property type="entry name" value="Arginase/deacetylase"/>
    <property type="match status" value="1"/>
</dbReference>
<dbReference type="AlphaFoldDB" id="A0A6L2LEJ5"/>
<protein>
    <submittedName>
        <fullName evidence="4">Leucine-rich repeat protein kinase family protein</fullName>
    </submittedName>
</protein>
<dbReference type="Gene3D" id="3.30.420.10">
    <property type="entry name" value="Ribonuclease H-like superfamily/Ribonuclease H"/>
    <property type="match status" value="1"/>
</dbReference>
<dbReference type="EMBL" id="BKCJ010004154">
    <property type="protein sequence ID" value="GEU59337.1"/>
    <property type="molecule type" value="Genomic_DNA"/>
</dbReference>
<gene>
    <name evidence="4" type="ORF">Tci_031315</name>
</gene>
<organism evidence="4">
    <name type="scientific">Tanacetum cinerariifolium</name>
    <name type="common">Dalmatian daisy</name>
    <name type="synonym">Chrysanthemum cinerariifolium</name>
    <dbReference type="NCBI Taxonomy" id="118510"/>
    <lineage>
        <taxon>Eukaryota</taxon>
        <taxon>Viridiplantae</taxon>
        <taxon>Streptophyta</taxon>
        <taxon>Embryophyta</taxon>
        <taxon>Tracheophyta</taxon>
        <taxon>Spermatophyta</taxon>
        <taxon>Magnoliopsida</taxon>
        <taxon>eudicotyledons</taxon>
        <taxon>Gunneridae</taxon>
        <taxon>Pentapetalae</taxon>
        <taxon>asterids</taxon>
        <taxon>campanulids</taxon>
        <taxon>Asterales</taxon>
        <taxon>Asteraceae</taxon>
        <taxon>Asteroideae</taxon>
        <taxon>Anthemideae</taxon>
        <taxon>Anthemidinae</taxon>
        <taxon>Tanacetum</taxon>
    </lineage>
</organism>
<evidence type="ECO:0000256" key="1">
    <source>
        <dbReference type="ARBA" id="ARBA00022491"/>
    </source>
</evidence>
<dbReference type="Pfam" id="PF00850">
    <property type="entry name" value="Hist_deacetyl"/>
    <property type="match status" value="1"/>
</dbReference>
<dbReference type="GO" id="GO:0016301">
    <property type="term" value="F:kinase activity"/>
    <property type="evidence" value="ECO:0007669"/>
    <property type="project" value="UniProtKB-KW"/>
</dbReference>
<dbReference type="InterPro" id="IPR023696">
    <property type="entry name" value="Ureohydrolase_dom_sf"/>
</dbReference>
<evidence type="ECO:0000256" key="2">
    <source>
        <dbReference type="ARBA" id="ARBA00022853"/>
    </source>
</evidence>
<dbReference type="PANTHER" id="PTHR47169">
    <property type="entry name" value="OS01G0541250 PROTEIN"/>
    <property type="match status" value="1"/>
</dbReference>
<feature type="domain" description="Histone deacetylase" evidence="3">
    <location>
        <begin position="6"/>
        <end position="118"/>
    </location>
</feature>